<dbReference type="Proteomes" id="UP001642464">
    <property type="component" value="Unassembled WGS sequence"/>
</dbReference>
<gene>
    <name evidence="1" type="ORF">SCF082_LOCUS14937</name>
</gene>
<keyword evidence="2" id="KW-1185">Reference proteome</keyword>
<proteinExistence type="predicted"/>
<reference evidence="1 2" key="1">
    <citation type="submission" date="2024-02" db="EMBL/GenBank/DDBJ databases">
        <authorList>
            <person name="Chen Y."/>
            <person name="Shah S."/>
            <person name="Dougan E. K."/>
            <person name="Thang M."/>
            <person name="Chan C."/>
        </authorList>
    </citation>
    <scope>NUCLEOTIDE SEQUENCE [LARGE SCALE GENOMIC DNA]</scope>
</reference>
<accession>A0ABP0K175</accession>
<protein>
    <submittedName>
        <fullName evidence="1">Uncharacterized protein</fullName>
    </submittedName>
</protein>
<evidence type="ECO:0000313" key="1">
    <source>
        <dbReference type="EMBL" id="CAK9020504.1"/>
    </source>
</evidence>
<comment type="caution">
    <text evidence="1">The sequence shown here is derived from an EMBL/GenBank/DDBJ whole genome shotgun (WGS) entry which is preliminary data.</text>
</comment>
<name>A0ABP0K175_9DINO</name>
<organism evidence="1 2">
    <name type="scientific">Durusdinium trenchii</name>
    <dbReference type="NCBI Taxonomy" id="1381693"/>
    <lineage>
        <taxon>Eukaryota</taxon>
        <taxon>Sar</taxon>
        <taxon>Alveolata</taxon>
        <taxon>Dinophyceae</taxon>
        <taxon>Suessiales</taxon>
        <taxon>Symbiodiniaceae</taxon>
        <taxon>Durusdinium</taxon>
    </lineage>
</organism>
<dbReference type="EMBL" id="CAXAMM010009469">
    <property type="protein sequence ID" value="CAK9020504.1"/>
    <property type="molecule type" value="Genomic_DNA"/>
</dbReference>
<sequence>MGAEASCVTECGGAKGRGDLPGHFVVHDTSVDHPKNLKNVCFVEQTRESTCAGSTSFRASRNNGRVIPREPPCKKEEAKDWETSWMSTSWNAHRNILCCPGPFSCADEAI</sequence>
<evidence type="ECO:0000313" key="2">
    <source>
        <dbReference type="Proteomes" id="UP001642464"/>
    </source>
</evidence>